<evidence type="ECO:0000259" key="5">
    <source>
        <dbReference type="Pfam" id="PF00135"/>
    </source>
</evidence>
<dbReference type="PROSITE" id="PS00122">
    <property type="entry name" value="CARBOXYLESTERASE_B_1"/>
    <property type="match status" value="1"/>
</dbReference>
<dbReference type="InterPro" id="IPR002018">
    <property type="entry name" value="CarbesteraseB"/>
</dbReference>
<dbReference type="EMBL" id="BMFW01000020">
    <property type="protein sequence ID" value="GGH99134.1"/>
    <property type="molecule type" value="Genomic_DNA"/>
</dbReference>
<dbReference type="EC" id="3.1.1.-" evidence="3"/>
<feature type="domain" description="Carboxylesterase type B" evidence="5">
    <location>
        <begin position="24"/>
        <end position="516"/>
    </location>
</feature>
<dbReference type="Gene3D" id="3.40.50.1820">
    <property type="entry name" value="alpha/beta hydrolase"/>
    <property type="match status" value="1"/>
</dbReference>
<proteinExistence type="inferred from homology"/>
<evidence type="ECO:0000313" key="6">
    <source>
        <dbReference type="EMBL" id="GGH99134.1"/>
    </source>
</evidence>
<dbReference type="PANTHER" id="PTHR43142">
    <property type="entry name" value="CARBOXYLIC ESTER HYDROLASE"/>
    <property type="match status" value="1"/>
</dbReference>
<keyword evidence="7" id="KW-1185">Reference proteome</keyword>
<dbReference type="SUPFAM" id="SSF53474">
    <property type="entry name" value="alpha/beta-Hydrolases"/>
    <property type="match status" value="1"/>
</dbReference>
<feature type="compositionally biased region" description="Pro residues" evidence="4">
    <location>
        <begin position="82"/>
        <end position="96"/>
    </location>
</feature>
<evidence type="ECO:0000313" key="7">
    <source>
        <dbReference type="Proteomes" id="UP000643279"/>
    </source>
</evidence>
<dbReference type="InterPro" id="IPR029058">
    <property type="entry name" value="AB_hydrolase_fold"/>
</dbReference>
<evidence type="ECO:0000256" key="2">
    <source>
        <dbReference type="ARBA" id="ARBA00022801"/>
    </source>
</evidence>
<accession>A0ABQ2AVL6</accession>
<dbReference type="Proteomes" id="UP000643279">
    <property type="component" value="Unassembled WGS sequence"/>
</dbReference>
<feature type="region of interest" description="Disordered" evidence="4">
    <location>
        <begin position="73"/>
        <end position="98"/>
    </location>
</feature>
<dbReference type="PANTHER" id="PTHR43142:SF1">
    <property type="entry name" value="CARBOXYLIC ESTER HYDROLASE"/>
    <property type="match status" value="1"/>
</dbReference>
<evidence type="ECO:0000256" key="4">
    <source>
        <dbReference type="SAM" id="MobiDB-lite"/>
    </source>
</evidence>
<dbReference type="Pfam" id="PF00135">
    <property type="entry name" value="COesterase"/>
    <property type="match status" value="1"/>
</dbReference>
<keyword evidence="2 3" id="KW-0378">Hydrolase</keyword>
<gene>
    <name evidence="6" type="ORF">GCM10007170_33280</name>
</gene>
<protein>
    <recommendedName>
        <fullName evidence="3">Carboxylic ester hydrolase</fullName>
        <ecNumber evidence="3">3.1.1.-</ecNumber>
    </recommendedName>
</protein>
<dbReference type="InterPro" id="IPR019826">
    <property type="entry name" value="Carboxylesterase_B_AS"/>
</dbReference>
<sequence>MAAHCQTVMPAYLRGGRNLSTMTHLPTAGGSVRGASLETDGTTIHRFLGIPYAQPPSGANRFRPPVPALPWTGVLDGTAPGPAAPQNPEAPAPPGARPRLWSEDACLNLNIWTPGTDGPGRPVMVWIHGGAYLLGSNSDGMYDGARLAAAAGAVLVSINYRLGALGFLHLSDLLGPGYEDSSNLALLDQLEALRWVSHNIGAFGGDPRNVTLFGESAGAAAIGTLLGMPASEGLFHRAIMQSGTAERYRQPEDSARISSGFLELCGLDSRSADQLLTLPVERLLAAQAALERHSAAQSFAVPLPFQPTVGTPSLPRPPLESVGDGLNGHVDLLIGTNLNEGSFAVEMRPPSTADPGYPDRAAAVLAGAGIPPSQAPGYTEALARVLSREPSGREVLEAAIADSMYRQPSNRLLAARGQAARTRAGGKNFAYLFTWRSPAMGGKLGACHALDIPFVFRHLDEPVAAFLTRGKAPQSLSDAMSGAWASFAHAGTPDTAGLPWAEYGQERRTMVLDDEPRLEADPRREIREFFDAVRPMPAS</sequence>
<evidence type="ECO:0000256" key="3">
    <source>
        <dbReference type="RuleBase" id="RU361235"/>
    </source>
</evidence>
<name>A0ABQ2AVL6_9MICC</name>
<comment type="similarity">
    <text evidence="1 3">Belongs to the type-B carboxylesterase/lipase family.</text>
</comment>
<comment type="caution">
    <text evidence="6">The sequence shown here is derived from an EMBL/GenBank/DDBJ whole genome shotgun (WGS) entry which is preliminary data.</text>
</comment>
<organism evidence="6 7">
    <name type="scientific">Arthrobacter liuii</name>
    <dbReference type="NCBI Taxonomy" id="1476996"/>
    <lineage>
        <taxon>Bacteria</taxon>
        <taxon>Bacillati</taxon>
        <taxon>Actinomycetota</taxon>
        <taxon>Actinomycetes</taxon>
        <taxon>Micrococcales</taxon>
        <taxon>Micrococcaceae</taxon>
        <taxon>Arthrobacter</taxon>
    </lineage>
</organism>
<reference evidence="7" key="1">
    <citation type="journal article" date="2019" name="Int. J. Syst. Evol. Microbiol.">
        <title>The Global Catalogue of Microorganisms (GCM) 10K type strain sequencing project: providing services to taxonomists for standard genome sequencing and annotation.</title>
        <authorList>
            <consortium name="The Broad Institute Genomics Platform"/>
            <consortium name="The Broad Institute Genome Sequencing Center for Infectious Disease"/>
            <person name="Wu L."/>
            <person name="Ma J."/>
        </authorList>
    </citation>
    <scope>NUCLEOTIDE SEQUENCE [LARGE SCALE GENOMIC DNA]</scope>
    <source>
        <strain evidence="7">CGMCC 1.12778</strain>
    </source>
</reference>
<evidence type="ECO:0000256" key="1">
    <source>
        <dbReference type="ARBA" id="ARBA00005964"/>
    </source>
</evidence>